<dbReference type="SUPFAM" id="SSF53474">
    <property type="entry name" value="alpha/beta-Hydrolases"/>
    <property type="match status" value="1"/>
</dbReference>
<dbReference type="Pfam" id="PF08840">
    <property type="entry name" value="BAAT_C"/>
    <property type="match status" value="1"/>
</dbReference>
<dbReference type="OrthoDB" id="6347013at2759"/>
<dbReference type="Gene3D" id="3.40.50.1820">
    <property type="entry name" value="alpha/beta hydrolase"/>
    <property type="match status" value="1"/>
</dbReference>
<dbReference type="InterPro" id="IPR029058">
    <property type="entry name" value="AB_hydrolase_fold"/>
</dbReference>
<sequence length="451" mass="49978">MENVAATLTEELVHGSNKNTMETPMASKPQVIVEPIDSLSDQKVDVKILDLPAGAEVTLRAKLTSDQGNVFVSFARYEASKDGTVSVMDDVSNGGTYTGVEPMGLLWSMKPAQGQREGLRLSKRDVSKPYVIHLDVFKGSECSDEAILASVTFRRHFMGKGVRRIPVRVGRVRGTLFLPPGNQTFPGVIDLFGTAGGLLEFKASLLASHGFAALALAYFGFDDLPKAVTDISLEYFEEALEWFTRHEKVQPGGVGVMGVSKGSELVLTLASHRPELVRAVIAISPAHAIVAIPLMIRGKPSAFVKFEPEFSRLSPDGGIEWVDTYPDNISCGDVWHPAVIPVERIECPIMLVSGEDDKSWHSTQMGDMIMRRLRKYNKQHLGVHYRYHGTGHLIEPPYTPHCKNSYHKAYRMLVHWGGDAKSHCYAQEKSWENILEFFHMNISKGPMKSNL</sequence>
<evidence type="ECO:0000313" key="6">
    <source>
        <dbReference type="RefSeq" id="XP_031568136.1"/>
    </source>
</evidence>
<dbReference type="PANTHER" id="PTHR10824:SF4">
    <property type="entry name" value="ACYL-COENZYME A THIOESTERASE 1-LIKE"/>
    <property type="match status" value="1"/>
</dbReference>
<evidence type="ECO:0000259" key="4">
    <source>
        <dbReference type="Pfam" id="PF08840"/>
    </source>
</evidence>
<accession>A0A6P8IMA4</accession>
<feature type="active site" description="Charge relay system" evidence="2">
    <location>
        <position position="392"/>
    </location>
</feature>
<dbReference type="KEGG" id="aten:116302881"/>
<gene>
    <name evidence="6" type="primary">LOC116302881</name>
</gene>
<evidence type="ECO:0000256" key="1">
    <source>
        <dbReference type="ARBA" id="ARBA00006538"/>
    </source>
</evidence>
<organism evidence="5 6">
    <name type="scientific">Actinia tenebrosa</name>
    <name type="common">Australian red waratah sea anemone</name>
    <dbReference type="NCBI Taxonomy" id="6105"/>
    <lineage>
        <taxon>Eukaryota</taxon>
        <taxon>Metazoa</taxon>
        <taxon>Cnidaria</taxon>
        <taxon>Anthozoa</taxon>
        <taxon>Hexacorallia</taxon>
        <taxon>Actiniaria</taxon>
        <taxon>Actiniidae</taxon>
        <taxon>Actinia</taxon>
    </lineage>
</organism>
<dbReference type="GO" id="GO:0047617">
    <property type="term" value="F:fatty acyl-CoA hydrolase activity"/>
    <property type="evidence" value="ECO:0007669"/>
    <property type="project" value="TreeGrafter"/>
</dbReference>
<comment type="similarity">
    <text evidence="1">Belongs to the C/M/P thioester hydrolase family.</text>
</comment>
<dbReference type="InParanoid" id="A0A6P8IMA4"/>
<feature type="active site" description="Charge relay system" evidence="2">
    <location>
        <position position="260"/>
    </location>
</feature>
<name>A0A6P8IMA4_ACTTE</name>
<feature type="domain" description="BAAT/Acyl-CoA thioester hydrolase C-terminal" evidence="4">
    <location>
        <begin position="231"/>
        <end position="441"/>
    </location>
</feature>
<dbReference type="GO" id="GO:0006637">
    <property type="term" value="P:acyl-CoA metabolic process"/>
    <property type="evidence" value="ECO:0007669"/>
    <property type="project" value="InterPro"/>
</dbReference>
<dbReference type="InterPro" id="IPR014940">
    <property type="entry name" value="BAAT_C"/>
</dbReference>
<dbReference type="GO" id="GO:0006631">
    <property type="term" value="P:fatty acid metabolic process"/>
    <property type="evidence" value="ECO:0007669"/>
    <property type="project" value="TreeGrafter"/>
</dbReference>
<dbReference type="RefSeq" id="XP_031568136.1">
    <property type="nucleotide sequence ID" value="XM_031712276.1"/>
</dbReference>
<dbReference type="Pfam" id="PF04775">
    <property type="entry name" value="Bile_Hydr_Trans"/>
    <property type="match status" value="1"/>
</dbReference>
<reference evidence="6" key="1">
    <citation type="submission" date="2025-08" db="UniProtKB">
        <authorList>
            <consortium name="RefSeq"/>
        </authorList>
    </citation>
    <scope>IDENTIFICATION</scope>
    <source>
        <tissue evidence="6">Tentacle</tissue>
    </source>
</reference>
<proteinExistence type="inferred from homology"/>
<dbReference type="AlphaFoldDB" id="A0A6P8IMA4"/>
<dbReference type="InterPro" id="IPR006862">
    <property type="entry name" value="Thio_Ohase/aa_AcTrfase"/>
</dbReference>
<dbReference type="InterPro" id="IPR016662">
    <property type="entry name" value="Acyl-CoA_thioEstase_long-chain"/>
</dbReference>
<feature type="domain" description="Acyl-CoA thioester hydrolase/bile acid-CoA amino acid N-acetyltransferase" evidence="3">
    <location>
        <begin position="41"/>
        <end position="168"/>
    </location>
</feature>
<dbReference type="PANTHER" id="PTHR10824">
    <property type="entry name" value="ACYL-COENZYME A THIOESTERASE-RELATED"/>
    <property type="match status" value="1"/>
</dbReference>
<evidence type="ECO:0000313" key="5">
    <source>
        <dbReference type="Proteomes" id="UP000515163"/>
    </source>
</evidence>
<dbReference type="FunFam" id="3.40.50.1820:FF:000024">
    <property type="entry name" value="acyl-coenzyme A thioesterase 4"/>
    <property type="match status" value="1"/>
</dbReference>
<feature type="active site" description="Charge relay system" evidence="2">
    <location>
        <position position="357"/>
    </location>
</feature>
<evidence type="ECO:0000256" key="2">
    <source>
        <dbReference type="PIRSR" id="PIRSR016521-1"/>
    </source>
</evidence>
<dbReference type="Gene3D" id="2.60.40.2240">
    <property type="entry name" value="Acyl-CoA thioester hydrolase/BAAT N-terminal domain"/>
    <property type="match status" value="1"/>
</dbReference>
<protein>
    <submittedName>
        <fullName evidence="6">Peroxisomal succinyl-coenzyme A thioesterase-like</fullName>
    </submittedName>
</protein>
<dbReference type="FunCoup" id="A0A6P8IMA4">
    <property type="interactions" value="633"/>
</dbReference>
<dbReference type="InterPro" id="IPR042490">
    <property type="entry name" value="Thio_Ohase/BAAT_N"/>
</dbReference>
<dbReference type="FunFam" id="2.60.40.2240:FF:000001">
    <property type="entry name" value="acyl-coenzyme A thioesterase 4"/>
    <property type="match status" value="1"/>
</dbReference>
<dbReference type="Proteomes" id="UP000515163">
    <property type="component" value="Unplaced"/>
</dbReference>
<keyword evidence="5" id="KW-1185">Reference proteome</keyword>
<dbReference type="PIRSF" id="PIRSF016521">
    <property type="entry name" value="Acyl-CoA_hydro"/>
    <property type="match status" value="1"/>
</dbReference>
<evidence type="ECO:0000259" key="3">
    <source>
        <dbReference type="Pfam" id="PF04775"/>
    </source>
</evidence>
<dbReference type="GeneID" id="116302881"/>